<dbReference type="PANTHER" id="PTHR43081:SF1">
    <property type="entry name" value="ADENYLATE CYCLASE, TERMINAL-DIFFERENTIATION SPECIFIC"/>
    <property type="match status" value="1"/>
</dbReference>
<dbReference type="EMBL" id="JAVDWU010000018">
    <property type="protein sequence ID" value="MDR7153124.1"/>
    <property type="molecule type" value="Genomic_DNA"/>
</dbReference>
<gene>
    <name evidence="3" type="ORF">J2W49_005104</name>
</gene>
<dbReference type="InterPro" id="IPR029787">
    <property type="entry name" value="Nucleotide_cyclase"/>
</dbReference>
<keyword evidence="3" id="KW-0456">Lyase</keyword>
<dbReference type="SUPFAM" id="SSF55073">
    <property type="entry name" value="Nucleotide cyclase"/>
    <property type="match status" value="1"/>
</dbReference>
<accession>A0ABU1WUY8</accession>
<dbReference type="Proteomes" id="UP001265700">
    <property type="component" value="Unassembled WGS sequence"/>
</dbReference>
<dbReference type="Pfam" id="PF05226">
    <property type="entry name" value="CHASE2"/>
    <property type="match status" value="1"/>
</dbReference>
<dbReference type="Pfam" id="PF00211">
    <property type="entry name" value="Guanylate_cyc"/>
    <property type="match status" value="1"/>
</dbReference>
<proteinExistence type="predicted"/>
<evidence type="ECO:0000259" key="2">
    <source>
        <dbReference type="PROSITE" id="PS50125"/>
    </source>
</evidence>
<reference evidence="3 4" key="1">
    <citation type="submission" date="2023-07" db="EMBL/GenBank/DDBJ databases">
        <title>Sorghum-associated microbial communities from plants grown in Nebraska, USA.</title>
        <authorList>
            <person name="Schachtman D."/>
        </authorList>
    </citation>
    <scope>NUCLEOTIDE SEQUENCE [LARGE SCALE GENOMIC DNA]</scope>
    <source>
        <strain evidence="3 4">4249</strain>
    </source>
</reference>
<dbReference type="SMART" id="SM01080">
    <property type="entry name" value="CHASE2"/>
    <property type="match status" value="1"/>
</dbReference>
<keyword evidence="1" id="KW-0812">Transmembrane</keyword>
<dbReference type="PROSITE" id="PS50125">
    <property type="entry name" value="GUANYLATE_CYCLASE_2"/>
    <property type="match status" value="1"/>
</dbReference>
<keyword evidence="1" id="KW-0472">Membrane</keyword>
<protein>
    <submittedName>
        <fullName evidence="3">Adenylate cyclase</fullName>
        <ecNumber evidence="3">4.6.1.1</ecNumber>
    </submittedName>
</protein>
<keyword evidence="4" id="KW-1185">Reference proteome</keyword>
<sequence length="749" mass="81562">MQALSQHGARIAVTVLPLIFALLHAVGALPMGVLQRLDNIIFDARLRATMPQTLDERVVIIDIDEQSLAEVGRWPWSRNHLARLVDTLFDEHGIALLGFDTVFAEPDNSSGLRQLDALAQGDLADVSGLVEHIERLRPQLDHDALLARSLKDRPVVLGYYFTSDRNGRTSGVLPEPVMEAEALQGRNIRATRWDGYGANLASLMAVAPQAGFFNAVSASDGVVRALPLLAEYEGRYYESLALAMFRRLVGLPKVEPGFPAGDPLQRHHQALESVRLTQAGTELAIPVDDRVLALVPYRGRGGPQGGSFRYHSAADVLANRVPRDALKGKIALLGTTAPGLLDLRATPVGETYPGVETHANLIASLLDGDMLVRPDYALGYEVVVLIVAGLVLALCLPLLSAARAVALSLGVVAAIVALNFWLYLGHGLVLPLASSLVMAALAFALNMSYGYLVESRSKRELAQLFGTYVPPELVDEMVKDPDRYTMAADARELTVMFCDMRGFTRLSETMAPTELQALLNTVFSRLTHVIRRHRGTIDKYMGDCVMAFWGAPVHAPDHAALAVHAALDMAAEVDAINRGHAQQGLPAISVGIGLNTGDMCVGDMGSDVRRSYTVIGDAVNLASRLEGLTAQYGVPIVASEATRAQCPTILWQELDRVRVKGKAQAVTIHTPLCPASDASPELRSELGLWNQTLHAWRAQRWDDCDVLLLNLTRQNAEKVLYQRMAQRVAFMRRSPPESTWDGATNFDTK</sequence>
<dbReference type="PANTHER" id="PTHR43081">
    <property type="entry name" value="ADENYLATE CYCLASE, TERMINAL-DIFFERENTIATION SPECIFIC-RELATED"/>
    <property type="match status" value="1"/>
</dbReference>
<dbReference type="Gene3D" id="3.30.70.1230">
    <property type="entry name" value="Nucleotide cyclase"/>
    <property type="match status" value="1"/>
</dbReference>
<dbReference type="CDD" id="cd07302">
    <property type="entry name" value="CHD"/>
    <property type="match status" value="1"/>
</dbReference>
<dbReference type="InterPro" id="IPR001054">
    <property type="entry name" value="A/G_cyclase"/>
</dbReference>
<comment type="caution">
    <text evidence="3">The sequence shown here is derived from an EMBL/GenBank/DDBJ whole genome shotgun (WGS) entry which is preliminary data.</text>
</comment>
<name>A0ABU1WUY8_9BURK</name>
<feature type="transmembrane region" description="Helical" evidence="1">
    <location>
        <begin position="378"/>
        <end position="399"/>
    </location>
</feature>
<dbReference type="EC" id="4.6.1.1" evidence="3"/>
<feature type="transmembrane region" description="Helical" evidence="1">
    <location>
        <begin position="406"/>
        <end position="424"/>
    </location>
</feature>
<evidence type="ECO:0000313" key="4">
    <source>
        <dbReference type="Proteomes" id="UP001265700"/>
    </source>
</evidence>
<keyword evidence="1" id="KW-1133">Transmembrane helix</keyword>
<dbReference type="RefSeq" id="WP_310322601.1">
    <property type="nucleotide sequence ID" value="NZ_JAVDWU010000018.1"/>
</dbReference>
<dbReference type="SMART" id="SM00044">
    <property type="entry name" value="CYCc"/>
    <property type="match status" value="1"/>
</dbReference>
<feature type="transmembrane region" description="Helical" evidence="1">
    <location>
        <begin position="430"/>
        <end position="452"/>
    </location>
</feature>
<evidence type="ECO:0000313" key="3">
    <source>
        <dbReference type="EMBL" id="MDR7153124.1"/>
    </source>
</evidence>
<dbReference type="InterPro" id="IPR050697">
    <property type="entry name" value="Adenylyl/Guanylyl_Cyclase_3/4"/>
</dbReference>
<dbReference type="InterPro" id="IPR007890">
    <property type="entry name" value="CHASE2"/>
</dbReference>
<organism evidence="3 4">
    <name type="scientific">Hydrogenophaga palleronii</name>
    <dbReference type="NCBI Taxonomy" id="65655"/>
    <lineage>
        <taxon>Bacteria</taxon>
        <taxon>Pseudomonadati</taxon>
        <taxon>Pseudomonadota</taxon>
        <taxon>Betaproteobacteria</taxon>
        <taxon>Burkholderiales</taxon>
        <taxon>Comamonadaceae</taxon>
        <taxon>Hydrogenophaga</taxon>
    </lineage>
</organism>
<evidence type="ECO:0000256" key="1">
    <source>
        <dbReference type="SAM" id="Phobius"/>
    </source>
</evidence>
<feature type="domain" description="Guanylate cyclase" evidence="2">
    <location>
        <begin position="494"/>
        <end position="626"/>
    </location>
</feature>
<dbReference type="GO" id="GO:0004016">
    <property type="term" value="F:adenylate cyclase activity"/>
    <property type="evidence" value="ECO:0007669"/>
    <property type="project" value="UniProtKB-EC"/>
</dbReference>